<organism evidence="1 2">
    <name type="scientific">Phytophthora infestans (strain T30-4)</name>
    <name type="common">Potato late blight agent</name>
    <dbReference type="NCBI Taxonomy" id="403677"/>
    <lineage>
        <taxon>Eukaryota</taxon>
        <taxon>Sar</taxon>
        <taxon>Stramenopiles</taxon>
        <taxon>Oomycota</taxon>
        <taxon>Peronosporomycetes</taxon>
        <taxon>Peronosporales</taxon>
        <taxon>Peronosporaceae</taxon>
        <taxon>Phytophthora</taxon>
    </lineage>
</organism>
<name>D0NBF1_PHYIT</name>
<accession>D0NBF1</accession>
<dbReference type="InParanoid" id="D0NBF1"/>
<dbReference type="OrthoDB" id="127847at2759"/>
<proteinExistence type="predicted"/>
<dbReference type="GeneID" id="9461798"/>
<dbReference type="HOGENOM" id="CLU_1997038_0_0_1"/>
<dbReference type="VEuPathDB" id="FungiDB:PITG_09321"/>
<keyword evidence="2" id="KW-1185">Reference proteome</keyword>
<gene>
    <name evidence="1" type="ORF">PITG_09321</name>
</gene>
<reference evidence="2" key="1">
    <citation type="journal article" date="2009" name="Nature">
        <title>Genome sequence and analysis of the Irish potato famine pathogen Phytophthora infestans.</title>
        <authorList>
            <consortium name="The Broad Institute Genome Sequencing Platform"/>
            <person name="Haas B.J."/>
            <person name="Kamoun S."/>
            <person name="Zody M.C."/>
            <person name="Jiang R.H."/>
            <person name="Handsaker R.E."/>
            <person name="Cano L.M."/>
            <person name="Grabherr M."/>
            <person name="Kodira C.D."/>
            <person name="Raffaele S."/>
            <person name="Torto-Alalibo T."/>
            <person name="Bozkurt T.O."/>
            <person name="Ah-Fong A.M."/>
            <person name="Alvarado L."/>
            <person name="Anderson V.L."/>
            <person name="Armstrong M.R."/>
            <person name="Avrova A."/>
            <person name="Baxter L."/>
            <person name="Beynon J."/>
            <person name="Boevink P.C."/>
            <person name="Bollmann S.R."/>
            <person name="Bos J.I."/>
            <person name="Bulone V."/>
            <person name="Cai G."/>
            <person name="Cakir C."/>
            <person name="Carrington J.C."/>
            <person name="Chawner M."/>
            <person name="Conti L."/>
            <person name="Costanzo S."/>
            <person name="Ewan R."/>
            <person name="Fahlgren N."/>
            <person name="Fischbach M.A."/>
            <person name="Fugelstad J."/>
            <person name="Gilroy E.M."/>
            <person name="Gnerre S."/>
            <person name="Green P.J."/>
            <person name="Grenville-Briggs L.J."/>
            <person name="Griffith J."/>
            <person name="Grunwald N.J."/>
            <person name="Horn K."/>
            <person name="Horner N.R."/>
            <person name="Hu C.H."/>
            <person name="Huitema E."/>
            <person name="Jeong D.H."/>
            <person name="Jones A.M."/>
            <person name="Jones J.D."/>
            <person name="Jones R.W."/>
            <person name="Karlsson E.K."/>
            <person name="Kunjeti S.G."/>
            <person name="Lamour K."/>
            <person name="Liu Z."/>
            <person name="Ma L."/>
            <person name="Maclean D."/>
            <person name="Chibucos M.C."/>
            <person name="McDonald H."/>
            <person name="McWalters J."/>
            <person name="Meijer H.J."/>
            <person name="Morgan W."/>
            <person name="Morris P.F."/>
            <person name="Munro C.A."/>
            <person name="O'Neill K."/>
            <person name="Ospina-Giraldo M."/>
            <person name="Pinzon A."/>
            <person name="Pritchard L."/>
            <person name="Ramsahoye B."/>
            <person name="Ren Q."/>
            <person name="Restrepo S."/>
            <person name="Roy S."/>
            <person name="Sadanandom A."/>
            <person name="Savidor A."/>
            <person name="Schornack S."/>
            <person name="Schwartz D.C."/>
            <person name="Schumann U.D."/>
            <person name="Schwessinger B."/>
            <person name="Seyer L."/>
            <person name="Sharpe T."/>
            <person name="Silvar C."/>
            <person name="Song J."/>
            <person name="Studholme D.J."/>
            <person name="Sykes S."/>
            <person name="Thines M."/>
            <person name="van de Vondervoort P.J."/>
            <person name="Phuntumart V."/>
            <person name="Wawra S."/>
            <person name="Weide R."/>
            <person name="Win J."/>
            <person name="Young C."/>
            <person name="Zhou S."/>
            <person name="Fry W."/>
            <person name="Meyers B.C."/>
            <person name="van West P."/>
            <person name="Ristaino J."/>
            <person name="Govers F."/>
            <person name="Birch P.R."/>
            <person name="Whisson S.C."/>
            <person name="Judelson H.S."/>
            <person name="Nusbaum C."/>
        </authorList>
    </citation>
    <scope>NUCLEOTIDE SEQUENCE [LARGE SCALE GENOMIC DNA]</scope>
    <source>
        <strain evidence="2">T30-4</strain>
    </source>
</reference>
<dbReference type="AlphaFoldDB" id="D0NBF1"/>
<dbReference type="RefSeq" id="XP_002903604.1">
    <property type="nucleotide sequence ID" value="XM_002903558.1"/>
</dbReference>
<sequence length="125" mass="13617">MIADIFPLPTRKKLGGPILDADVWQNISRAHLLGCQLVLFGCGMTYALLPTGPRHDAIAIAEQMEGVMEKMQSDGWTIGGVICFAHDLNNLVKAVLKSDFSEVTKQASDAHAWMFCIVVARSKCA</sequence>
<dbReference type="Proteomes" id="UP000006643">
    <property type="component" value="Unassembled WGS sequence"/>
</dbReference>
<dbReference type="KEGG" id="pif:PITG_09321"/>
<evidence type="ECO:0000313" key="1">
    <source>
        <dbReference type="EMBL" id="EEY55380.1"/>
    </source>
</evidence>
<dbReference type="EMBL" id="DS028131">
    <property type="protein sequence ID" value="EEY55380.1"/>
    <property type="molecule type" value="Genomic_DNA"/>
</dbReference>
<protein>
    <submittedName>
        <fullName evidence="1">Uncharacterized protein</fullName>
    </submittedName>
</protein>
<evidence type="ECO:0000313" key="2">
    <source>
        <dbReference type="Proteomes" id="UP000006643"/>
    </source>
</evidence>